<accession>A0A9Q9AHH5</accession>
<feature type="region of interest" description="Disordered" evidence="1">
    <location>
        <begin position="585"/>
        <end position="633"/>
    </location>
</feature>
<dbReference type="OrthoDB" id="3786440at2759"/>
<evidence type="ECO:0000313" key="2">
    <source>
        <dbReference type="EMBL" id="USW46973.1"/>
    </source>
</evidence>
<feature type="region of interest" description="Disordered" evidence="1">
    <location>
        <begin position="318"/>
        <end position="367"/>
    </location>
</feature>
<feature type="region of interest" description="Disordered" evidence="1">
    <location>
        <begin position="1"/>
        <end position="193"/>
    </location>
</feature>
<evidence type="ECO:0000256" key="1">
    <source>
        <dbReference type="SAM" id="MobiDB-lite"/>
    </source>
</evidence>
<protein>
    <submittedName>
        <fullName evidence="2">Uncharacterized protein</fullName>
    </submittedName>
</protein>
<proteinExistence type="predicted"/>
<organism evidence="2 3">
    <name type="scientific">Septoria linicola</name>
    <dbReference type="NCBI Taxonomy" id="215465"/>
    <lineage>
        <taxon>Eukaryota</taxon>
        <taxon>Fungi</taxon>
        <taxon>Dikarya</taxon>
        <taxon>Ascomycota</taxon>
        <taxon>Pezizomycotina</taxon>
        <taxon>Dothideomycetes</taxon>
        <taxon>Dothideomycetidae</taxon>
        <taxon>Mycosphaerellales</taxon>
        <taxon>Mycosphaerellaceae</taxon>
        <taxon>Septoria</taxon>
    </lineage>
</organism>
<feature type="compositionally biased region" description="Basic and acidic residues" evidence="1">
    <location>
        <begin position="595"/>
        <end position="607"/>
    </location>
</feature>
<feature type="compositionally biased region" description="Polar residues" evidence="1">
    <location>
        <begin position="37"/>
        <end position="47"/>
    </location>
</feature>
<sequence length="712" mass="76556">MSTSTDSRVRTRSDVRGEHRSRESESQHERPAILQRSVMQNRSSVRSNYRHRIAQSPQQVFAAPAPPPSTTPPQAPHGGHNPFDQAGGSGPSWLVSRNVLPPFAEQPRPAPAPPNRPSRFKLGAGVAPEDGQDNSQVDGRLDRIQGQDNAGLHTVLPLRPHTAKSSTGHHTPSKKSDVPLVRSSTAPPTFAREHSAAIVSTVGVSSADTHQPGISSGSGRGRRSFDEYAAQRNNGPVSGNSSRSKSRSDAVGKPSGSRSPGSFHAQSKRKRKGETMSMLVDTGFFPVEELIYGKSSEASQLRQSHMYRIDLPPRLSFVEKDLPPTPATTTMRTSPTELYTGSPTSPLSPKTQNAGNRRSGMIGRSPLSQISENRAAIEIQEELHGQSELASIGEDTADEENVPPKVDSAAPTATQIHLRGGSVVTVTPLEMSAWRIAVYLHGPIKLPKPVIVPRKNSVASLEPFQDVVDQLYQHSLMIPRRRSDDAVVDELCDFFDDFGFDNTSFDGDRFGASIEDFDETLELEKEAERFSTPPLEASPIEVVVAKEVLDSISKLQSPYAYPMLPVETEETLRARGIARLSRASAGSAASVGPSSRKESLTLGKGERTSQGLLLPPLDGSNCGSPRSGSIINRSISLKKSSGISGSQGNMRANDGDGVQEISGSSVWVAPAAAPRRSSVSKGSSSRKSRRNPIDKLRRAVASASTNLLSMDI</sequence>
<feature type="compositionally biased region" description="Basic and acidic residues" evidence="1">
    <location>
        <begin position="7"/>
        <end position="31"/>
    </location>
</feature>
<feature type="compositionally biased region" description="Polar residues" evidence="1">
    <location>
        <begin position="621"/>
        <end position="633"/>
    </location>
</feature>
<name>A0A9Q9AHH5_9PEZI</name>
<dbReference type="EMBL" id="CP099418">
    <property type="protein sequence ID" value="USW46973.1"/>
    <property type="molecule type" value="Genomic_DNA"/>
</dbReference>
<dbReference type="AlphaFoldDB" id="A0A9Q9AHH5"/>
<reference evidence="2" key="1">
    <citation type="submission" date="2022-06" db="EMBL/GenBank/DDBJ databases">
        <title>Complete genome sequences of two strains of the flax pathogen Septoria linicola.</title>
        <authorList>
            <person name="Lapalu N."/>
            <person name="Simon A."/>
            <person name="Demenou B."/>
            <person name="Paumier D."/>
            <person name="Guillot M.-P."/>
            <person name="Gout L."/>
            <person name="Valade R."/>
        </authorList>
    </citation>
    <scope>NUCLEOTIDE SEQUENCE</scope>
    <source>
        <strain evidence="2">SE15195</strain>
    </source>
</reference>
<feature type="region of interest" description="Disordered" evidence="1">
    <location>
        <begin position="667"/>
        <end position="694"/>
    </location>
</feature>
<feature type="compositionally biased region" description="Polar residues" evidence="1">
    <location>
        <begin position="337"/>
        <end position="356"/>
    </location>
</feature>
<gene>
    <name evidence="2" type="ORF">Slin15195_G002920</name>
</gene>
<feature type="region of interest" description="Disordered" evidence="1">
    <location>
        <begin position="203"/>
        <end position="222"/>
    </location>
</feature>
<keyword evidence="3" id="KW-1185">Reference proteome</keyword>
<feature type="compositionally biased region" description="Pro residues" evidence="1">
    <location>
        <begin position="64"/>
        <end position="75"/>
    </location>
</feature>
<feature type="compositionally biased region" description="Polar residues" evidence="1">
    <location>
        <begin position="203"/>
        <end position="214"/>
    </location>
</feature>
<feature type="region of interest" description="Disordered" evidence="1">
    <location>
        <begin position="231"/>
        <end position="275"/>
    </location>
</feature>
<dbReference type="Proteomes" id="UP001056384">
    <property type="component" value="Chromosome 1"/>
</dbReference>
<feature type="compositionally biased region" description="Low complexity" evidence="1">
    <location>
        <begin position="585"/>
        <end position="594"/>
    </location>
</feature>
<evidence type="ECO:0000313" key="3">
    <source>
        <dbReference type="Proteomes" id="UP001056384"/>
    </source>
</evidence>
<feature type="compositionally biased region" description="Low complexity" evidence="1">
    <location>
        <begin position="327"/>
        <end position="336"/>
    </location>
</feature>
<feature type="compositionally biased region" description="Low complexity" evidence="1">
    <location>
        <begin position="667"/>
        <end position="683"/>
    </location>
</feature>